<dbReference type="GO" id="GO:0005634">
    <property type="term" value="C:nucleus"/>
    <property type="evidence" value="ECO:0007669"/>
    <property type="project" value="TreeGrafter"/>
</dbReference>
<dbReference type="PANTHER" id="PTHR28626:SF3">
    <property type="entry name" value="SRR1-LIKE PROTEIN"/>
    <property type="match status" value="1"/>
</dbReference>
<protein>
    <recommendedName>
        <fullName evidence="2">SRR1-like domain-containing protein</fullName>
    </recommendedName>
</protein>
<gene>
    <name evidence="3" type="ORF">NP493_799g05074</name>
</gene>
<evidence type="ECO:0000313" key="3">
    <source>
        <dbReference type="EMBL" id="KAK2174491.1"/>
    </source>
</evidence>
<dbReference type="AlphaFoldDB" id="A0AAD9NN37"/>
<organism evidence="3 4">
    <name type="scientific">Ridgeia piscesae</name>
    <name type="common">Tubeworm</name>
    <dbReference type="NCBI Taxonomy" id="27915"/>
    <lineage>
        <taxon>Eukaryota</taxon>
        <taxon>Metazoa</taxon>
        <taxon>Spiralia</taxon>
        <taxon>Lophotrochozoa</taxon>
        <taxon>Annelida</taxon>
        <taxon>Polychaeta</taxon>
        <taxon>Sedentaria</taxon>
        <taxon>Canalipalpata</taxon>
        <taxon>Sabellida</taxon>
        <taxon>Siboglinidae</taxon>
        <taxon>Ridgeia</taxon>
    </lineage>
</organism>
<comment type="similarity">
    <text evidence="1">Belongs to the SRR1 family.</text>
</comment>
<comment type="caution">
    <text evidence="3">The sequence shown here is derived from an EMBL/GenBank/DDBJ whole genome shotgun (WGS) entry which is preliminary data.</text>
</comment>
<keyword evidence="4" id="KW-1185">Reference proteome</keyword>
<reference evidence="3" key="1">
    <citation type="journal article" date="2023" name="Mol. Biol. Evol.">
        <title>Third-Generation Sequencing Reveals the Adaptive Role of the Epigenome in Three Deep-Sea Polychaetes.</title>
        <authorList>
            <person name="Perez M."/>
            <person name="Aroh O."/>
            <person name="Sun Y."/>
            <person name="Lan Y."/>
            <person name="Juniper S.K."/>
            <person name="Young C.R."/>
            <person name="Angers B."/>
            <person name="Qian P.Y."/>
        </authorList>
    </citation>
    <scope>NUCLEOTIDE SEQUENCE</scope>
    <source>
        <strain evidence="3">R07B-5</strain>
    </source>
</reference>
<evidence type="ECO:0000313" key="4">
    <source>
        <dbReference type="Proteomes" id="UP001209878"/>
    </source>
</evidence>
<evidence type="ECO:0000256" key="1">
    <source>
        <dbReference type="ARBA" id="ARBA00009856"/>
    </source>
</evidence>
<feature type="domain" description="SRR1-like" evidence="2">
    <location>
        <begin position="148"/>
        <end position="309"/>
    </location>
</feature>
<dbReference type="InterPro" id="IPR012942">
    <property type="entry name" value="SRR1-like"/>
</dbReference>
<dbReference type="EMBL" id="JAODUO010000799">
    <property type="protein sequence ID" value="KAK2174491.1"/>
    <property type="molecule type" value="Genomic_DNA"/>
</dbReference>
<dbReference type="Pfam" id="PF07985">
    <property type="entry name" value="SRR1"/>
    <property type="match status" value="1"/>
</dbReference>
<proteinExistence type="inferred from homology"/>
<dbReference type="GO" id="GO:0005737">
    <property type="term" value="C:cytoplasm"/>
    <property type="evidence" value="ECO:0007669"/>
    <property type="project" value="TreeGrafter"/>
</dbReference>
<dbReference type="PANTHER" id="PTHR28626">
    <property type="entry name" value="SRR1-LIKE PROTEIN"/>
    <property type="match status" value="1"/>
</dbReference>
<dbReference type="InterPro" id="IPR040044">
    <property type="entry name" value="SRR1L"/>
</dbReference>
<sequence>MAADNDSGFVVVKGRKAARKNNIRKYLNKHVIESPKIPFSGSTESIIHQIRMCREDLQKSDYLKIVLETLGRAGIVYNGCQEQSGEANEDTVSSVATVTVTNIVSPTREMSPITSTHGECKQCCHDTYSDMGRVTQYCCPDNDTDVSQNSDKKELVCYGIGNFATSLIARYQLALFLIFRDELKIPMEDTYIYDPLLMSIEMSTLEELGCQQMALNEEGKRRVAVPTVFYMPHCGKALYNNLLWANWQPELLSLLTIIGNSFQHMLDSTPRRTLASEAAYVLEVAPYSTEYRLTNTFKQGDIFNNTSVHVFTHDALATAPSELWRHSAEPSYDDNVEIIRN</sequence>
<accession>A0AAD9NN37</accession>
<dbReference type="Proteomes" id="UP001209878">
    <property type="component" value="Unassembled WGS sequence"/>
</dbReference>
<evidence type="ECO:0000259" key="2">
    <source>
        <dbReference type="Pfam" id="PF07985"/>
    </source>
</evidence>
<name>A0AAD9NN37_RIDPI</name>